<proteinExistence type="predicted"/>
<name>A0AAV9Q491_9PEZI</name>
<comment type="caution">
    <text evidence="3">The sequence shown here is derived from an EMBL/GenBank/DDBJ whole genome shotgun (WGS) entry which is preliminary data.</text>
</comment>
<dbReference type="AlphaFoldDB" id="A0AAV9Q491"/>
<feature type="coiled-coil region" evidence="1">
    <location>
        <begin position="177"/>
        <end position="204"/>
    </location>
</feature>
<reference evidence="3 4" key="1">
    <citation type="submission" date="2023-06" db="EMBL/GenBank/DDBJ databases">
        <title>Black Yeasts Isolated from many extreme environments.</title>
        <authorList>
            <person name="Coleine C."/>
            <person name="Stajich J.E."/>
            <person name="Selbmann L."/>
        </authorList>
    </citation>
    <scope>NUCLEOTIDE SEQUENCE [LARGE SCALE GENOMIC DNA]</scope>
    <source>
        <strain evidence="3 4">CCFEE 5887</strain>
    </source>
</reference>
<dbReference type="EMBL" id="JAXLQG010000010">
    <property type="protein sequence ID" value="KAK5535386.1"/>
    <property type="molecule type" value="Genomic_DNA"/>
</dbReference>
<dbReference type="Proteomes" id="UP001345827">
    <property type="component" value="Unassembled WGS sequence"/>
</dbReference>
<feature type="compositionally biased region" description="Low complexity" evidence="2">
    <location>
        <begin position="252"/>
        <end position="269"/>
    </location>
</feature>
<evidence type="ECO:0000256" key="2">
    <source>
        <dbReference type="SAM" id="MobiDB-lite"/>
    </source>
</evidence>
<feature type="region of interest" description="Disordered" evidence="2">
    <location>
        <begin position="444"/>
        <end position="482"/>
    </location>
</feature>
<keyword evidence="4" id="KW-1185">Reference proteome</keyword>
<protein>
    <recommendedName>
        <fullName evidence="5">Fungal N-terminal domain-containing protein</fullName>
    </recommendedName>
</protein>
<gene>
    <name evidence="3" type="ORF">LTR25_006394</name>
</gene>
<feature type="region of interest" description="Disordered" evidence="2">
    <location>
        <begin position="238"/>
        <end position="271"/>
    </location>
</feature>
<evidence type="ECO:0000256" key="1">
    <source>
        <dbReference type="SAM" id="Coils"/>
    </source>
</evidence>
<keyword evidence="1" id="KW-0175">Coiled coil</keyword>
<evidence type="ECO:0000313" key="4">
    <source>
        <dbReference type="Proteomes" id="UP001345827"/>
    </source>
</evidence>
<sequence length="482" mass="54598">MEVVGGVSAILTLTAEFQHICKKLKRFIKNVKHAHTEVRLIVNETEIYANLLQRFDDTVRKADSQDAGFIGDVDSSHVTDCIVRASAASLQKIKCLLKKSEPLRADKKNYSQFQKLLARLKWSGWKEEWLEIQLCLNSTKQNATLVLVMVYFEKLVKEVNTLKAQNRDVPELLLKKLDLSRREIKSLRVDVKKLQRQCERLELKSEERPIVQFNMVLAETTRGVVRTYIDHHEEIKAMLNPDTPPASNVATNSWSNRSRNNSQSGSSERWNLSTTNASLGIDALDSEFGDDEEIVEVVEEESNANELCGTMEEEYDHIEEPVEEPVEEPAEEPVEGIAEEAFEELIEEPAERAVSEAEEGPAEELIEELVEGAIEPRLALPAEVIDDDHGHVEETAFETEDTDSCSSFLDLTYSTDAPKKTSPSEQWMQAAQYGLRGVRLRRHKLGSRTPDLPPQDIIVDRDDGRGPCNEYRPPRKPRNPPA</sequence>
<organism evidence="3 4">
    <name type="scientific">Vermiconidia calcicola</name>
    <dbReference type="NCBI Taxonomy" id="1690605"/>
    <lineage>
        <taxon>Eukaryota</taxon>
        <taxon>Fungi</taxon>
        <taxon>Dikarya</taxon>
        <taxon>Ascomycota</taxon>
        <taxon>Pezizomycotina</taxon>
        <taxon>Dothideomycetes</taxon>
        <taxon>Dothideomycetidae</taxon>
        <taxon>Mycosphaerellales</taxon>
        <taxon>Extremaceae</taxon>
        <taxon>Vermiconidia</taxon>
    </lineage>
</organism>
<evidence type="ECO:0000313" key="3">
    <source>
        <dbReference type="EMBL" id="KAK5535386.1"/>
    </source>
</evidence>
<accession>A0AAV9Q491</accession>
<evidence type="ECO:0008006" key="5">
    <source>
        <dbReference type="Google" id="ProtNLM"/>
    </source>
</evidence>